<dbReference type="FunFam" id="3.40.50.1970:FF:000003">
    <property type="entry name" value="Alcohol dehydrogenase, iron-containing"/>
    <property type="match status" value="1"/>
</dbReference>
<dbReference type="PROSITE" id="PS00913">
    <property type="entry name" value="ADH_IRON_1"/>
    <property type="match status" value="1"/>
</dbReference>
<reference evidence="5 6" key="1">
    <citation type="submission" date="2019-07" db="EMBL/GenBank/DDBJ databases">
        <title>Insights of Desulfuromonas acetexigens electromicrobiology.</title>
        <authorList>
            <person name="Katuri K."/>
            <person name="Sapireddy V."/>
            <person name="Shaw D.R."/>
            <person name="Saikaly P."/>
        </authorList>
    </citation>
    <scope>NUCLEOTIDE SEQUENCE [LARGE SCALE GENOMIC DNA]</scope>
    <source>
        <strain evidence="5 6">2873</strain>
    </source>
</reference>
<proteinExistence type="inferred from homology"/>
<dbReference type="InterPro" id="IPR056798">
    <property type="entry name" value="ADH_Fe_C"/>
</dbReference>
<dbReference type="GO" id="GO:0004022">
    <property type="term" value="F:alcohol dehydrogenase (NAD+) activity"/>
    <property type="evidence" value="ECO:0007669"/>
    <property type="project" value="TreeGrafter"/>
</dbReference>
<dbReference type="Gene3D" id="1.20.1090.10">
    <property type="entry name" value="Dehydroquinate synthase-like - alpha domain"/>
    <property type="match status" value="1"/>
</dbReference>
<evidence type="ECO:0000259" key="3">
    <source>
        <dbReference type="Pfam" id="PF00465"/>
    </source>
</evidence>
<dbReference type="InterPro" id="IPR018211">
    <property type="entry name" value="ADH_Fe_CS"/>
</dbReference>
<protein>
    <submittedName>
        <fullName evidence="5">Iron-containing alcohol dehydrogenase</fullName>
    </submittedName>
</protein>
<feature type="domain" description="Fe-containing alcohol dehydrogenase-like C-terminal" evidence="4">
    <location>
        <begin position="186"/>
        <end position="373"/>
    </location>
</feature>
<dbReference type="PANTHER" id="PTHR11496">
    <property type="entry name" value="ALCOHOL DEHYDROGENASE"/>
    <property type="match status" value="1"/>
</dbReference>
<evidence type="ECO:0000313" key="6">
    <source>
        <dbReference type="Proteomes" id="UP000317155"/>
    </source>
</evidence>
<dbReference type="SUPFAM" id="SSF56796">
    <property type="entry name" value="Dehydroquinate synthase-like"/>
    <property type="match status" value="1"/>
</dbReference>
<name>A0A550JBP3_9BACT</name>
<dbReference type="FunFam" id="1.20.1090.10:FF:000001">
    <property type="entry name" value="Aldehyde-alcohol dehydrogenase"/>
    <property type="match status" value="1"/>
</dbReference>
<comment type="similarity">
    <text evidence="1">Belongs to the iron-containing alcohol dehydrogenase family.</text>
</comment>
<accession>A0A550JBP3</accession>
<evidence type="ECO:0000256" key="1">
    <source>
        <dbReference type="ARBA" id="ARBA00007358"/>
    </source>
</evidence>
<dbReference type="InterPro" id="IPR039697">
    <property type="entry name" value="Alcohol_dehydrogenase_Fe"/>
</dbReference>
<dbReference type="Pfam" id="PF25137">
    <property type="entry name" value="ADH_Fe_C"/>
    <property type="match status" value="1"/>
</dbReference>
<dbReference type="EMBL" id="VJVV01000007">
    <property type="protein sequence ID" value="TRO80563.1"/>
    <property type="molecule type" value="Genomic_DNA"/>
</dbReference>
<dbReference type="OrthoDB" id="9778433at2"/>
<dbReference type="AlphaFoldDB" id="A0A550JBP3"/>
<dbReference type="RefSeq" id="WP_092058131.1">
    <property type="nucleotide sequence ID" value="NZ_FOJJ01000039.1"/>
</dbReference>
<dbReference type="Proteomes" id="UP000317155">
    <property type="component" value="Unassembled WGS sequence"/>
</dbReference>
<dbReference type="PROSITE" id="PS00060">
    <property type="entry name" value="ADH_IRON_2"/>
    <property type="match status" value="1"/>
</dbReference>
<dbReference type="GO" id="GO:0046872">
    <property type="term" value="F:metal ion binding"/>
    <property type="evidence" value="ECO:0007669"/>
    <property type="project" value="InterPro"/>
</dbReference>
<dbReference type="Gene3D" id="3.40.50.1970">
    <property type="match status" value="1"/>
</dbReference>
<dbReference type="CDD" id="cd08179">
    <property type="entry name" value="NADPH_BDH"/>
    <property type="match status" value="1"/>
</dbReference>
<evidence type="ECO:0000259" key="4">
    <source>
        <dbReference type="Pfam" id="PF25137"/>
    </source>
</evidence>
<organism evidence="5 6">
    <name type="scientific">Trichloromonas acetexigens</name>
    <dbReference type="NCBI Taxonomy" id="38815"/>
    <lineage>
        <taxon>Bacteria</taxon>
        <taxon>Pseudomonadati</taxon>
        <taxon>Thermodesulfobacteriota</taxon>
        <taxon>Desulfuromonadia</taxon>
        <taxon>Desulfuromonadales</taxon>
        <taxon>Trichloromonadaceae</taxon>
        <taxon>Trichloromonas</taxon>
    </lineage>
</organism>
<evidence type="ECO:0000313" key="5">
    <source>
        <dbReference type="EMBL" id="TRO80563.1"/>
    </source>
</evidence>
<dbReference type="InterPro" id="IPR034802">
    <property type="entry name" value="NADPH_BDH"/>
</dbReference>
<dbReference type="PANTHER" id="PTHR11496:SF83">
    <property type="entry name" value="HYDROXYACID-OXOACID TRANSHYDROGENASE, MITOCHONDRIAL"/>
    <property type="match status" value="1"/>
</dbReference>
<evidence type="ECO:0000256" key="2">
    <source>
        <dbReference type="ARBA" id="ARBA00023002"/>
    </source>
</evidence>
<sequence length="383" mass="41155">MAAFTVPRQTFHGPGSLENLKELKGKKAVIVTGGGSMKRFGFLEKSMALLADAGIATAVLEGVEADPSVETVMRGVEFFNRENPDLIIGLGGCSAIDAAKAMWVFYEYPNATFEEITQPFTIQPLRNKARFVAIPSTSGTGTEATCVAVITDTKKGIKYPLVSYELCPDIAIVDGELAVSMPANVTADTGMDALSHDVEAFVAALASPYTDALALDSVRSIFDNLPKAYDDGSQIGVRQAMHDASCLAGMAFSNAILGIVHSIAHQVGGMFNIPHGRANAILMPNVVRFNRRATDKYRQLAQALGKETAEDFAQELERLRQRVGIEDSFQAYGLAADAWQDKLDAMVQNALADPCTGTNPRQPSAGEMKEIFQCCFVGKIVDC</sequence>
<keyword evidence="2" id="KW-0560">Oxidoreductase</keyword>
<comment type="caution">
    <text evidence="5">The sequence shown here is derived from an EMBL/GenBank/DDBJ whole genome shotgun (WGS) entry which is preliminary data.</text>
</comment>
<keyword evidence="6" id="KW-1185">Reference proteome</keyword>
<feature type="domain" description="Alcohol dehydrogenase iron-type/glycerol dehydrogenase GldA" evidence="3">
    <location>
        <begin position="7"/>
        <end position="174"/>
    </location>
</feature>
<dbReference type="InterPro" id="IPR001670">
    <property type="entry name" value="ADH_Fe/GldA"/>
</dbReference>
<dbReference type="Pfam" id="PF00465">
    <property type="entry name" value="Fe-ADH"/>
    <property type="match status" value="1"/>
</dbReference>
<gene>
    <name evidence="5" type="ORF">FL622_10750</name>
</gene>